<evidence type="ECO:0000256" key="1">
    <source>
        <dbReference type="SAM" id="SignalP"/>
    </source>
</evidence>
<dbReference type="InterPro" id="IPR007372">
    <property type="entry name" value="Lipid/polyisoprenoid-bd_YceI"/>
</dbReference>
<dbReference type="RefSeq" id="WP_377480371.1">
    <property type="nucleotide sequence ID" value="NZ_JBHUOX010000001.1"/>
</dbReference>
<keyword evidence="1" id="KW-0732">Signal</keyword>
<feature type="signal peptide" evidence="1">
    <location>
        <begin position="1"/>
        <end position="24"/>
    </location>
</feature>
<name>A0ABW6BPM6_9BACT</name>
<dbReference type="Pfam" id="PF04264">
    <property type="entry name" value="YceI"/>
    <property type="match status" value="1"/>
</dbReference>
<evidence type="ECO:0000313" key="4">
    <source>
        <dbReference type="Proteomes" id="UP001597641"/>
    </source>
</evidence>
<dbReference type="SMART" id="SM00867">
    <property type="entry name" value="YceI"/>
    <property type="match status" value="1"/>
</dbReference>
<feature type="chain" id="PRO_5047542244" evidence="1">
    <location>
        <begin position="25"/>
        <end position="224"/>
    </location>
</feature>
<keyword evidence="4" id="KW-1185">Reference proteome</keyword>
<reference evidence="4" key="1">
    <citation type="journal article" date="2019" name="Int. J. Syst. Evol. Microbiol.">
        <title>The Global Catalogue of Microorganisms (GCM) 10K type strain sequencing project: providing services to taxonomists for standard genome sequencing and annotation.</title>
        <authorList>
            <consortium name="The Broad Institute Genomics Platform"/>
            <consortium name="The Broad Institute Genome Sequencing Center for Infectious Disease"/>
            <person name="Wu L."/>
            <person name="Ma J."/>
        </authorList>
    </citation>
    <scope>NUCLEOTIDE SEQUENCE [LARGE SCALE GENOMIC DNA]</scope>
    <source>
        <strain evidence="4">KCTC 23984</strain>
    </source>
</reference>
<dbReference type="PANTHER" id="PTHR34406">
    <property type="entry name" value="PROTEIN YCEI"/>
    <property type="match status" value="1"/>
</dbReference>
<evidence type="ECO:0000313" key="3">
    <source>
        <dbReference type="EMBL" id="MFD2999215.1"/>
    </source>
</evidence>
<dbReference type="PANTHER" id="PTHR34406:SF1">
    <property type="entry name" value="PROTEIN YCEI"/>
    <property type="match status" value="1"/>
</dbReference>
<sequence length="224" mass="24000">MKKYHVHFSALAMATLLFSSNVAAADIPSKKEVTAEVAATTLPVNTASSTMTWNAKKFGGEHSGNVKLANGSLEVSGRKLVGGTFVIDMTSITDTDITNENFNKKLTDHLKSEDFFSVEKHPNATFKITKVTPVSKPKAGEPNYSITGDLTIKGITNAITFPATVAIDGKSAEAAAKIELDRTKWDIKYRSGMLGTAADKVIEDTFTINLKLVAGAGKQMVESK</sequence>
<comment type="caution">
    <text evidence="3">The sequence shown here is derived from an EMBL/GenBank/DDBJ whole genome shotgun (WGS) entry which is preliminary data.</text>
</comment>
<feature type="domain" description="Lipid/polyisoprenoid-binding YceI-like" evidence="2">
    <location>
        <begin position="41"/>
        <end position="215"/>
    </location>
</feature>
<gene>
    <name evidence="3" type="ORF">ACFS7Z_02495</name>
</gene>
<dbReference type="SUPFAM" id="SSF101874">
    <property type="entry name" value="YceI-like"/>
    <property type="match status" value="1"/>
</dbReference>
<dbReference type="EMBL" id="JBHUOX010000001">
    <property type="protein sequence ID" value="MFD2999215.1"/>
    <property type="molecule type" value="Genomic_DNA"/>
</dbReference>
<protein>
    <submittedName>
        <fullName evidence="3">YceI family protein</fullName>
    </submittedName>
</protein>
<accession>A0ABW6BPM6</accession>
<organism evidence="3 4">
    <name type="scientific">Pontibacter toksunensis</name>
    <dbReference type="NCBI Taxonomy" id="1332631"/>
    <lineage>
        <taxon>Bacteria</taxon>
        <taxon>Pseudomonadati</taxon>
        <taxon>Bacteroidota</taxon>
        <taxon>Cytophagia</taxon>
        <taxon>Cytophagales</taxon>
        <taxon>Hymenobacteraceae</taxon>
        <taxon>Pontibacter</taxon>
    </lineage>
</organism>
<dbReference type="Proteomes" id="UP001597641">
    <property type="component" value="Unassembled WGS sequence"/>
</dbReference>
<proteinExistence type="predicted"/>
<dbReference type="InterPro" id="IPR036761">
    <property type="entry name" value="TTHA0802/YceI-like_sf"/>
</dbReference>
<dbReference type="Gene3D" id="2.40.128.110">
    <property type="entry name" value="Lipid/polyisoprenoid-binding, YceI-like"/>
    <property type="match status" value="1"/>
</dbReference>
<evidence type="ECO:0000259" key="2">
    <source>
        <dbReference type="SMART" id="SM00867"/>
    </source>
</evidence>